<feature type="compositionally biased region" description="Polar residues" evidence="1">
    <location>
        <begin position="1"/>
        <end position="13"/>
    </location>
</feature>
<reference evidence="2 3" key="1">
    <citation type="submission" date="2024-04" db="EMBL/GenBank/DDBJ databases">
        <authorList>
            <person name="Fracassetti M."/>
        </authorList>
    </citation>
    <scope>NUCLEOTIDE SEQUENCE [LARGE SCALE GENOMIC DNA]</scope>
</reference>
<gene>
    <name evidence="2" type="ORF">LTRI10_LOCUS14267</name>
</gene>
<name>A0AAV2DEF8_9ROSI</name>
<evidence type="ECO:0000256" key="1">
    <source>
        <dbReference type="SAM" id="MobiDB-lite"/>
    </source>
</evidence>
<accession>A0AAV2DEF8</accession>
<dbReference type="Proteomes" id="UP001497516">
    <property type="component" value="Chromosome 2"/>
</dbReference>
<feature type="region of interest" description="Disordered" evidence="1">
    <location>
        <begin position="1"/>
        <end position="112"/>
    </location>
</feature>
<protein>
    <submittedName>
        <fullName evidence="2">Uncharacterized protein</fullName>
    </submittedName>
</protein>
<organism evidence="2 3">
    <name type="scientific">Linum trigynum</name>
    <dbReference type="NCBI Taxonomy" id="586398"/>
    <lineage>
        <taxon>Eukaryota</taxon>
        <taxon>Viridiplantae</taxon>
        <taxon>Streptophyta</taxon>
        <taxon>Embryophyta</taxon>
        <taxon>Tracheophyta</taxon>
        <taxon>Spermatophyta</taxon>
        <taxon>Magnoliopsida</taxon>
        <taxon>eudicotyledons</taxon>
        <taxon>Gunneridae</taxon>
        <taxon>Pentapetalae</taxon>
        <taxon>rosids</taxon>
        <taxon>fabids</taxon>
        <taxon>Malpighiales</taxon>
        <taxon>Linaceae</taxon>
        <taxon>Linum</taxon>
    </lineage>
</organism>
<dbReference type="EMBL" id="OZ034815">
    <property type="protein sequence ID" value="CAL1372246.1"/>
    <property type="molecule type" value="Genomic_DNA"/>
</dbReference>
<feature type="compositionally biased region" description="Polar residues" evidence="1">
    <location>
        <begin position="78"/>
        <end position="89"/>
    </location>
</feature>
<sequence>MSRKSGSGATSSDTMKDTGLAPDVLSVLEKHFSSDPLRESGGWTPRAKNQAPSKDDTTPAIVAPKTSEAPTTGERADTATTPPNSQAPSTGGVASAATPSDPKPSKLLSSKV</sequence>
<proteinExistence type="predicted"/>
<evidence type="ECO:0000313" key="2">
    <source>
        <dbReference type="EMBL" id="CAL1372246.1"/>
    </source>
</evidence>
<dbReference type="AlphaFoldDB" id="A0AAV2DEF8"/>
<evidence type="ECO:0000313" key="3">
    <source>
        <dbReference type="Proteomes" id="UP001497516"/>
    </source>
</evidence>
<keyword evidence="3" id="KW-1185">Reference proteome</keyword>
<feature type="compositionally biased region" description="Basic and acidic residues" evidence="1">
    <location>
        <begin position="28"/>
        <end position="38"/>
    </location>
</feature>